<dbReference type="EMBL" id="CP017827">
    <property type="protein sequence ID" value="APA15425.1"/>
    <property type="molecule type" value="Genomic_DNA"/>
</dbReference>
<dbReference type="OMA" id="EYSAKRY"/>
<evidence type="ECO:0000313" key="2">
    <source>
        <dbReference type="EMBL" id="APA15425.1"/>
    </source>
</evidence>
<accession>A0A1D9QKE4</accession>
<gene>
    <name evidence="2" type="ORF">sscle_14g101950</name>
</gene>
<dbReference type="KEGG" id="ssl:SS1G_09101"/>
<keyword evidence="1" id="KW-1133">Transmembrane helix</keyword>
<keyword evidence="1" id="KW-0812">Transmembrane</keyword>
<dbReference type="OrthoDB" id="529273at2759"/>
<evidence type="ECO:0000313" key="3">
    <source>
        <dbReference type="Proteomes" id="UP000177798"/>
    </source>
</evidence>
<feature type="transmembrane region" description="Helical" evidence="1">
    <location>
        <begin position="91"/>
        <end position="113"/>
    </location>
</feature>
<organism evidence="2 3">
    <name type="scientific">Sclerotinia sclerotiorum (strain ATCC 18683 / 1980 / Ss-1)</name>
    <name type="common">White mold</name>
    <name type="synonym">Whetzelinia sclerotiorum</name>
    <dbReference type="NCBI Taxonomy" id="665079"/>
    <lineage>
        <taxon>Eukaryota</taxon>
        <taxon>Fungi</taxon>
        <taxon>Dikarya</taxon>
        <taxon>Ascomycota</taxon>
        <taxon>Pezizomycotina</taxon>
        <taxon>Leotiomycetes</taxon>
        <taxon>Helotiales</taxon>
        <taxon>Sclerotiniaceae</taxon>
        <taxon>Sclerotinia</taxon>
    </lineage>
</organism>
<sequence>MSSLNERELSTRAGFTDVAIKSTDGLLHGRKVGKPSHAYSTSLGSRYAGFLGLISTTIFSSLLLVADKRNAAISGGIVYDAIVHNRASVQIIVQVIAAALGLIQVAAICRLFNYATRIRLKQRAIPLDLLNFWNGISLSSMRWNLRWMYLLLLLIFTSVCAIPSALWAGAITPIDTHKVRPANVTIPQYSNMSSVKEWPSEIDADGPQFRTEKGYFTYSPAMHYLGLLSQSLSTATTMDGSPRQHGKFDNTKFLYIGRSYGIGASVGLADDDILSNTITTGYKYQEVGYSAATKCIYNQSSDFTIIHNGLQLFAARGRLPDSGLNTTGEYSVYLGHSVNSLVAIGVAAANTGYNPRYLAIAAGSDYGYLNTTQCRTEFIPSLFNVSVALAGKNITVTRANATTEDIEPSGNLTHVVERQFELASNDLTGIYQSILGSALNFSIADYQTFVNSSSFNELRPTDEEINLTGIQNSVTAMIDDLLVAYASAQLMIANDTKTVDAIVTYAAVRLGQPIYVYSVFFINLAIILVVMIEAFRTRSWTHLTPFDYIDLSALAVASSRGGYHLSNALAAVGRKVENINTDLRLRQTSTGFSLGLAKMDPDENIQSWI</sequence>
<feature type="transmembrane region" description="Helical" evidence="1">
    <location>
        <begin position="514"/>
        <end position="535"/>
    </location>
</feature>
<dbReference type="RefSeq" id="XP_001590336.1">
    <property type="nucleotide sequence ID" value="XM_001590286.1"/>
</dbReference>
<dbReference type="VEuPathDB" id="FungiDB:sscle_14g101950"/>
<keyword evidence="1" id="KW-0472">Membrane</keyword>
<dbReference type="Proteomes" id="UP000177798">
    <property type="component" value="Chromosome 14"/>
</dbReference>
<feature type="transmembrane region" description="Helical" evidence="1">
    <location>
        <begin position="47"/>
        <end position="66"/>
    </location>
</feature>
<proteinExistence type="predicted"/>
<evidence type="ECO:0000256" key="1">
    <source>
        <dbReference type="SAM" id="Phobius"/>
    </source>
</evidence>
<dbReference type="AlphaFoldDB" id="A0A1D9QKE4"/>
<reference evidence="3" key="1">
    <citation type="journal article" date="2017" name="Genome Biol. Evol.">
        <title>The complete genome sequence of the phytopathogenic fungus Sclerotinia sclerotiorum reveals insights into the genome architecture of broad host range pathogens.</title>
        <authorList>
            <person name="Derbyshire M."/>
            <person name="Denton-Giles M."/>
            <person name="Hegedus D."/>
            <person name="Seifbarghy S."/>
            <person name="Rollins J."/>
            <person name="van Kan J."/>
            <person name="Seidl M.F."/>
            <person name="Faino L."/>
            <person name="Mbengue M."/>
            <person name="Navaud O."/>
            <person name="Raffaele S."/>
            <person name="Hammond-Kosack K."/>
            <person name="Heard S."/>
            <person name="Oliver R."/>
        </authorList>
    </citation>
    <scope>NUCLEOTIDE SEQUENCE [LARGE SCALE GENOMIC DNA]</scope>
    <source>
        <strain evidence="3">ATCC 18683 / 1980 / Ss-1</strain>
    </source>
</reference>
<protein>
    <submittedName>
        <fullName evidence="2">Uncharacterized protein</fullName>
    </submittedName>
</protein>
<name>A0A1D9QKE4_SCLS1</name>
<feature type="transmembrane region" description="Helical" evidence="1">
    <location>
        <begin position="147"/>
        <end position="170"/>
    </location>
</feature>